<evidence type="ECO:0000256" key="1">
    <source>
        <dbReference type="PROSITE-ProRule" id="PRU00042"/>
    </source>
</evidence>
<dbReference type="GO" id="GO:0008270">
    <property type="term" value="F:zinc ion binding"/>
    <property type="evidence" value="ECO:0007669"/>
    <property type="project" value="UniProtKB-KW"/>
</dbReference>
<proteinExistence type="predicted"/>
<gene>
    <name evidence="4" type="ORF">KPH14_002478</name>
</gene>
<dbReference type="EMBL" id="JAIFRP010000023">
    <property type="protein sequence ID" value="KAK2584882.1"/>
    <property type="molecule type" value="Genomic_DNA"/>
</dbReference>
<reference evidence="4" key="2">
    <citation type="journal article" date="2023" name="Commun. Biol.">
        <title>Intrasexual cuticular hydrocarbon dimorphism in a wasp sheds light on hydrocarbon biosynthesis genes in Hymenoptera.</title>
        <authorList>
            <person name="Moris V.C."/>
            <person name="Podsiadlowski L."/>
            <person name="Martin S."/>
            <person name="Oeyen J.P."/>
            <person name="Donath A."/>
            <person name="Petersen M."/>
            <person name="Wilbrandt J."/>
            <person name="Misof B."/>
            <person name="Liedtke D."/>
            <person name="Thamm M."/>
            <person name="Scheiner R."/>
            <person name="Schmitt T."/>
            <person name="Niehuis O."/>
        </authorList>
    </citation>
    <scope>NUCLEOTIDE SEQUENCE</scope>
    <source>
        <strain evidence="4">GBR_01_08_01A</strain>
    </source>
</reference>
<evidence type="ECO:0000259" key="3">
    <source>
        <dbReference type="PROSITE" id="PS50157"/>
    </source>
</evidence>
<sequence>MATRGGFKIHEYFCYLQKRSKLNVSCVEKVLIPDAPAETPPVCISPVINDPLPIYQCQYCKTTYLKDVLYGQAPGTFANPIGKPRSSNHRARRDLSVSLTNSKEDSFASINPRRRSEAVAGNRRSPGAVKRKGIGRKNFHCPRCNRGYCRLPNMKTHYQFNCGKEPRYQCPYCMKRTKFSSNMIELSRVHGGASKDLCPGYPLVTLYRDNHANIVNCNDEWVGNGDGPQSQVPLFQLQKRFQSQGHISNARRHVRKCHPGREVYTVDLCQVQQPDHQQLDHQQLDYQQSDHQQQSDI</sequence>
<keyword evidence="1" id="KW-0479">Metal-binding</keyword>
<reference evidence="4" key="1">
    <citation type="submission" date="2021-08" db="EMBL/GenBank/DDBJ databases">
        <authorList>
            <person name="Misof B."/>
            <person name="Oliver O."/>
            <person name="Podsiadlowski L."/>
            <person name="Donath A."/>
            <person name="Peters R."/>
            <person name="Mayer C."/>
            <person name="Rust J."/>
            <person name="Gunkel S."/>
            <person name="Lesny P."/>
            <person name="Martin S."/>
            <person name="Oeyen J.P."/>
            <person name="Petersen M."/>
            <person name="Panagiotis P."/>
            <person name="Wilbrandt J."/>
            <person name="Tanja T."/>
        </authorList>
    </citation>
    <scope>NUCLEOTIDE SEQUENCE</scope>
    <source>
        <strain evidence="4">GBR_01_08_01A</strain>
        <tissue evidence="4">Thorax + abdomen</tissue>
    </source>
</reference>
<evidence type="ECO:0000313" key="5">
    <source>
        <dbReference type="Proteomes" id="UP001258017"/>
    </source>
</evidence>
<evidence type="ECO:0000256" key="2">
    <source>
        <dbReference type="SAM" id="MobiDB-lite"/>
    </source>
</evidence>
<organism evidence="4 5">
    <name type="scientific">Odynerus spinipes</name>
    <dbReference type="NCBI Taxonomy" id="1348599"/>
    <lineage>
        <taxon>Eukaryota</taxon>
        <taxon>Metazoa</taxon>
        <taxon>Ecdysozoa</taxon>
        <taxon>Arthropoda</taxon>
        <taxon>Hexapoda</taxon>
        <taxon>Insecta</taxon>
        <taxon>Pterygota</taxon>
        <taxon>Neoptera</taxon>
        <taxon>Endopterygota</taxon>
        <taxon>Hymenoptera</taxon>
        <taxon>Apocrita</taxon>
        <taxon>Aculeata</taxon>
        <taxon>Vespoidea</taxon>
        <taxon>Vespidae</taxon>
        <taxon>Eumeninae</taxon>
        <taxon>Odynerus</taxon>
    </lineage>
</organism>
<name>A0AAD9VSV9_9HYME</name>
<accession>A0AAD9VSV9</accession>
<protein>
    <recommendedName>
        <fullName evidence="3">C2H2-type domain-containing protein</fullName>
    </recommendedName>
</protein>
<feature type="region of interest" description="Disordered" evidence="2">
    <location>
        <begin position="106"/>
        <end position="132"/>
    </location>
</feature>
<dbReference type="PROSITE" id="PS50157">
    <property type="entry name" value="ZINC_FINGER_C2H2_2"/>
    <property type="match status" value="1"/>
</dbReference>
<keyword evidence="1" id="KW-0862">Zinc</keyword>
<keyword evidence="5" id="KW-1185">Reference proteome</keyword>
<comment type="caution">
    <text evidence="4">The sequence shown here is derived from an EMBL/GenBank/DDBJ whole genome shotgun (WGS) entry which is preliminary data.</text>
</comment>
<dbReference type="Gene3D" id="3.30.160.60">
    <property type="entry name" value="Classic Zinc Finger"/>
    <property type="match status" value="1"/>
</dbReference>
<dbReference type="InterPro" id="IPR013087">
    <property type="entry name" value="Znf_C2H2_type"/>
</dbReference>
<dbReference type="Proteomes" id="UP001258017">
    <property type="component" value="Unassembled WGS sequence"/>
</dbReference>
<evidence type="ECO:0000313" key="4">
    <source>
        <dbReference type="EMBL" id="KAK2584882.1"/>
    </source>
</evidence>
<feature type="domain" description="C2H2-type" evidence="3">
    <location>
        <begin position="139"/>
        <end position="166"/>
    </location>
</feature>
<dbReference type="AlphaFoldDB" id="A0AAD9VSV9"/>
<keyword evidence="1" id="KW-0863">Zinc-finger</keyword>